<evidence type="ECO:0000313" key="3">
    <source>
        <dbReference type="EMBL" id="MCY1141645.1"/>
    </source>
</evidence>
<reference evidence="3" key="1">
    <citation type="submission" date="2022-11" db="EMBL/GenBank/DDBJ databases">
        <authorList>
            <person name="Somphong A."/>
            <person name="Phongsopitanun W."/>
        </authorList>
    </citation>
    <scope>NUCLEOTIDE SEQUENCE</scope>
    <source>
        <strain evidence="3">Pm04-4</strain>
    </source>
</reference>
<dbReference type="EMBL" id="JAPNTZ010000009">
    <property type="protein sequence ID" value="MCY1141645.1"/>
    <property type="molecule type" value="Genomic_DNA"/>
</dbReference>
<dbReference type="Proteomes" id="UP001151002">
    <property type="component" value="Unassembled WGS sequence"/>
</dbReference>
<protein>
    <submittedName>
        <fullName evidence="3">Uncharacterized protein</fullName>
    </submittedName>
</protein>
<keyword evidence="2" id="KW-1133">Transmembrane helix</keyword>
<proteinExistence type="predicted"/>
<keyword evidence="4" id="KW-1185">Reference proteome</keyword>
<gene>
    <name evidence="3" type="ORF">OWR29_26915</name>
</gene>
<dbReference type="RefSeq" id="WP_267566036.1">
    <property type="nucleotide sequence ID" value="NZ_JAPNTZ010000009.1"/>
</dbReference>
<sequence length="70" mass="8084">MTDFNAEVFNKILAQLPGPHAFWVFGAFILISMGYRLLAEREPGPRRRTVCRRQRLQLGSPLRSQEGNRI</sequence>
<feature type="transmembrane region" description="Helical" evidence="2">
    <location>
        <begin position="20"/>
        <end position="38"/>
    </location>
</feature>
<evidence type="ECO:0000256" key="1">
    <source>
        <dbReference type="SAM" id="MobiDB-lite"/>
    </source>
</evidence>
<accession>A0ABT4B7S0</accession>
<organism evidence="3 4">
    <name type="scientific">Paractinoplanes pyxinae</name>
    <dbReference type="NCBI Taxonomy" id="2997416"/>
    <lineage>
        <taxon>Bacteria</taxon>
        <taxon>Bacillati</taxon>
        <taxon>Actinomycetota</taxon>
        <taxon>Actinomycetes</taxon>
        <taxon>Micromonosporales</taxon>
        <taxon>Micromonosporaceae</taxon>
        <taxon>Paractinoplanes</taxon>
    </lineage>
</organism>
<feature type="region of interest" description="Disordered" evidence="1">
    <location>
        <begin position="49"/>
        <end position="70"/>
    </location>
</feature>
<evidence type="ECO:0000313" key="4">
    <source>
        <dbReference type="Proteomes" id="UP001151002"/>
    </source>
</evidence>
<name>A0ABT4B7S0_9ACTN</name>
<evidence type="ECO:0000256" key="2">
    <source>
        <dbReference type="SAM" id="Phobius"/>
    </source>
</evidence>
<keyword evidence="2" id="KW-0812">Transmembrane</keyword>
<keyword evidence="2" id="KW-0472">Membrane</keyword>
<comment type="caution">
    <text evidence="3">The sequence shown here is derived from an EMBL/GenBank/DDBJ whole genome shotgun (WGS) entry which is preliminary data.</text>
</comment>